<dbReference type="OrthoDB" id="4964541at2"/>
<dbReference type="InterPro" id="IPR007387">
    <property type="entry name" value="TRAP_DctQ"/>
</dbReference>
<dbReference type="GO" id="GO:0022857">
    <property type="term" value="F:transmembrane transporter activity"/>
    <property type="evidence" value="ECO:0007669"/>
    <property type="project" value="UniProtKB-UniRule"/>
</dbReference>
<dbReference type="GO" id="GO:0015740">
    <property type="term" value="P:C4-dicarboxylate transport"/>
    <property type="evidence" value="ECO:0007669"/>
    <property type="project" value="TreeGrafter"/>
</dbReference>
<organism evidence="11 12">
    <name type="scientific">Pseudooceanicola lipolyticus</name>
    <dbReference type="NCBI Taxonomy" id="2029104"/>
    <lineage>
        <taxon>Bacteria</taxon>
        <taxon>Pseudomonadati</taxon>
        <taxon>Pseudomonadota</taxon>
        <taxon>Alphaproteobacteria</taxon>
        <taxon>Rhodobacterales</taxon>
        <taxon>Paracoccaceae</taxon>
        <taxon>Pseudooceanicola</taxon>
    </lineage>
</organism>
<comment type="similarity">
    <text evidence="8 9">Belongs to the TRAP transporter small permease family.</text>
</comment>
<feature type="transmembrane region" description="Helical" evidence="9">
    <location>
        <begin position="137"/>
        <end position="158"/>
    </location>
</feature>
<dbReference type="EMBL" id="PGTB01000011">
    <property type="protein sequence ID" value="PJE37665.1"/>
    <property type="molecule type" value="Genomic_DNA"/>
</dbReference>
<keyword evidence="4 9" id="KW-0997">Cell inner membrane</keyword>
<evidence type="ECO:0000256" key="8">
    <source>
        <dbReference type="ARBA" id="ARBA00038436"/>
    </source>
</evidence>
<evidence type="ECO:0000256" key="5">
    <source>
        <dbReference type="ARBA" id="ARBA00022692"/>
    </source>
</evidence>
<comment type="subcellular location">
    <subcellularLocation>
        <location evidence="1 9">Cell inner membrane</location>
        <topology evidence="1 9">Multi-pass membrane protein</topology>
    </subcellularLocation>
</comment>
<evidence type="ECO:0000256" key="3">
    <source>
        <dbReference type="ARBA" id="ARBA00022475"/>
    </source>
</evidence>
<dbReference type="Pfam" id="PF04290">
    <property type="entry name" value="DctQ"/>
    <property type="match status" value="1"/>
</dbReference>
<keyword evidence="7 9" id="KW-0472">Membrane</keyword>
<dbReference type="PANTHER" id="PTHR35011:SF10">
    <property type="entry name" value="TRAP TRANSPORTER SMALL PERMEASE PROTEIN"/>
    <property type="match status" value="1"/>
</dbReference>
<dbReference type="RefSeq" id="WP_100161603.1">
    <property type="nucleotide sequence ID" value="NZ_PGTB01000011.1"/>
</dbReference>
<dbReference type="GO" id="GO:0005886">
    <property type="term" value="C:plasma membrane"/>
    <property type="evidence" value="ECO:0007669"/>
    <property type="project" value="UniProtKB-SubCell"/>
</dbReference>
<keyword evidence="6 9" id="KW-1133">Transmembrane helix</keyword>
<evidence type="ECO:0000256" key="9">
    <source>
        <dbReference type="RuleBase" id="RU369079"/>
    </source>
</evidence>
<evidence type="ECO:0000256" key="7">
    <source>
        <dbReference type="ARBA" id="ARBA00023136"/>
    </source>
</evidence>
<keyword evidence="3" id="KW-1003">Cell membrane</keyword>
<feature type="transmembrane region" description="Helical" evidence="9">
    <location>
        <begin position="97"/>
        <end position="117"/>
    </location>
</feature>
<keyword evidence="12" id="KW-1185">Reference proteome</keyword>
<dbReference type="PANTHER" id="PTHR35011">
    <property type="entry name" value="2,3-DIKETO-L-GULONATE TRAP TRANSPORTER SMALL PERMEASE PROTEIN YIAM"/>
    <property type="match status" value="1"/>
</dbReference>
<comment type="subunit">
    <text evidence="9">The complex comprises the extracytoplasmic solute receptor protein and the two transmembrane proteins.</text>
</comment>
<evidence type="ECO:0000256" key="2">
    <source>
        <dbReference type="ARBA" id="ARBA00022448"/>
    </source>
</evidence>
<dbReference type="InterPro" id="IPR055348">
    <property type="entry name" value="DctQ"/>
</dbReference>
<sequence>MRVVLRRLGRALLWAHDALVTLSYWLGAGALGLIVMIFSYEVFSRYLMGAPTKWASDFVSFLLLISIFLVLPHVTRIDGNVSVPILLNVLGRRASDFMRRLGFVLGAAVCLWASYIFLDETLRLMDRGTATLTSVRFPKWILFAFLVFGMLNAGLAFLRLAFSGKSHQETQATI</sequence>
<protein>
    <recommendedName>
        <fullName evidence="9">TRAP transporter small permease protein</fullName>
    </recommendedName>
</protein>
<evidence type="ECO:0000313" key="12">
    <source>
        <dbReference type="Proteomes" id="UP000231553"/>
    </source>
</evidence>
<feature type="transmembrane region" description="Helical" evidence="9">
    <location>
        <begin position="12"/>
        <end position="38"/>
    </location>
</feature>
<feature type="domain" description="Tripartite ATP-independent periplasmic transporters DctQ component" evidence="10">
    <location>
        <begin position="34"/>
        <end position="159"/>
    </location>
</feature>
<proteinExistence type="inferred from homology"/>
<evidence type="ECO:0000256" key="1">
    <source>
        <dbReference type="ARBA" id="ARBA00004429"/>
    </source>
</evidence>
<gene>
    <name evidence="11" type="ORF">CVM52_06010</name>
</gene>
<evidence type="ECO:0000259" key="10">
    <source>
        <dbReference type="Pfam" id="PF04290"/>
    </source>
</evidence>
<keyword evidence="2 9" id="KW-0813">Transport</keyword>
<evidence type="ECO:0000313" key="11">
    <source>
        <dbReference type="EMBL" id="PJE37665.1"/>
    </source>
</evidence>
<dbReference type="AlphaFoldDB" id="A0A2M8J4G2"/>
<feature type="transmembrane region" description="Helical" evidence="9">
    <location>
        <begin position="58"/>
        <end position="77"/>
    </location>
</feature>
<evidence type="ECO:0000256" key="6">
    <source>
        <dbReference type="ARBA" id="ARBA00022989"/>
    </source>
</evidence>
<accession>A0A2M8J4G2</accession>
<comment type="function">
    <text evidence="9">Part of the tripartite ATP-independent periplasmic (TRAP) transport system.</text>
</comment>
<comment type="caution">
    <text evidence="11">The sequence shown here is derived from an EMBL/GenBank/DDBJ whole genome shotgun (WGS) entry which is preliminary data.</text>
</comment>
<evidence type="ECO:0000256" key="4">
    <source>
        <dbReference type="ARBA" id="ARBA00022519"/>
    </source>
</evidence>
<keyword evidence="5 9" id="KW-0812">Transmembrane</keyword>
<dbReference type="Proteomes" id="UP000231553">
    <property type="component" value="Unassembled WGS sequence"/>
</dbReference>
<name>A0A2M8J4G2_9RHOB</name>
<reference evidence="11 12" key="1">
    <citation type="journal article" date="2018" name="Int. J. Syst. Evol. Microbiol.">
        <title>Pseudooceanicola lipolyticus sp. nov., a marine alphaproteobacterium, reclassification of Oceanicola flagellatus as Pseudooceanicola flagellatus comb. nov. and emended description of the genus Pseudooceanicola.</title>
        <authorList>
            <person name="Huang M.-M."/>
            <person name="Guo L.-L."/>
            <person name="Wu Y.-H."/>
            <person name="Lai Q.-L."/>
            <person name="Shao Z.-Z."/>
            <person name="Wang C.-S."/>
            <person name="Wu M."/>
            <person name="Xu X.-W."/>
        </authorList>
    </citation>
    <scope>NUCLEOTIDE SEQUENCE [LARGE SCALE GENOMIC DNA]</scope>
    <source>
        <strain evidence="11 12">157</strain>
    </source>
</reference>